<evidence type="ECO:0000313" key="3">
    <source>
        <dbReference type="Proteomes" id="UP000678393"/>
    </source>
</evidence>
<sequence length="61" mass="6571">QDVNFDAILGELYELESQLNNTQSQLSRSLASANTHPPSPPAAFQDGGTQSNKDNTHASEQ</sequence>
<feature type="non-terminal residue" evidence="2">
    <location>
        <position position="1"/>
    </location>
</feature>
<dbReference type="AlphaFoldDB" id="A0A8S3YRG0"/>
<feature type="compositionally biased region" description="Polar residues" evidence="1">
    <location>
        <begin position="24"/>
        <end position="36"/>
    </location>
</feature>
<dbReference type="EMBL" id="CAJHNH020000749">
    <property type="protein sequence ID" value="CAG5119649.1"/>
    <property type="molecule type" value="Genomic_DNA"/>
</dbReference>
<reference evidence="2" key="1">
    <citation type="submission" date="2021-04" db="EMBL/GenBank/DDBJ databases">
        <authorList>
            <consortium name="Molecular Ecology Group"/>
        </authorList>
    </citation>
    <scope>NUCLEOTIDE SEQUENCE</scope>
</reference>
<feature type="non-terminal residue" evidence="2">
    <location>
        <position position="61"/>
    </location>
</feature>
<name>A0A8S3YRG0_9EUPU</name>
<comment type="caution">
    <text evidence="2">The sequence shown here is derived from an EMBL/GenBank/DDBJ whole genome shotgun (WGS) entry which is preliminary data.</text>
</comment>
<evidence type="ECO:0000313" key="2">
    <source>
        <dbReference type="EMBL" id="CAG5119649.1"/>
    </source>
</evidence>
<proteinExistence type="predicted"/>
<accession>A0A8S3YRG0</accession>
<evidence type="ECO:0000256" key="1">
    <source>
        <dbReference type="SAM" id="MobiDB-lite"/>
    </source>
</evidence>
<gene>
    <name evidence="2" type="ORF">CUNI_LOCUS5207</name>
</gene>
<keyword evidence="3" id="KW-1185">Reference proteome</keyword>
<feature type="region of interest" description="Disordered" evidence="1">
    <location>
        <begin position="24"/>
        <end position="61"/>
    </location>
</feature>
<dbReference type="Proteomes" id="UP000678393">
    <property type="component" value="Unassembled WGS sequence"/>
</dbReference>
<organism evidence="2 3">
    <name type="scientific">Candidula unifasciata</name>
    <dbReference type="NCBI Taxonomy" id="100452"/>
    <lineage>
        <taxon>Eukaryota</taxon>
        <taxon>Metazoa</taxon>
        <taxon>Spiralia</taxon>
        <taxon>Lophotrochozoa</taxon>
        <taxon>Mollusca</taxon>
        <taxon>Gastropoda</taxon>
        <taxon>Heterobranchia</taxon>
        <taxon>Euthyneura</taxon>
        <taxon>Panpulmonata</taxon>
        <taxon>Eupulmonata</taxon>
        <taxon>Stylommatophora</taxon>
        <taxon>Helicina</taxon>
        <taxon>Helicoidea</taxon>
        <taxon>Geomitridae</taxon>
        <taxon>Candidula</taxon>
    </lineage>
</organism>
<protein>
    <submittedName>
        <fullName evidence="2">Uncharacterized protein</fullName>
    </submittedName>
</protein>